<dbReference type="InterPro" id="IPR005255">
    <property type="entry name" value="PdxA_fam"/>
</dbReference>
<keyword evidence="2 4" id="KW-0560">Oxidoreductase</keyword>
<evidence type="ECO:0000313" key="5">
    <source>
        <dbReference type="Proteomes" id="UP000435357"/>
    </source>
</evidence>
<name>A0A6N6M5C9_9FLAO</name>
<evidence type="ECO:0000256" key="3">
    <source>
        <dbReference type="ARBA" id="ARBA00023027"/>
    </source>
</evidence>
<dbReference type="SUPFAM" id="SSF53659">
    <property type="entry name" value="Isocitrate/Isopropylmalate dehydrogenase-like"/>
    <property type="match status" value="1"/>
</dbReference>
<dbReference type="PANTHER" id="PTHR30004:SF6">
    <property type="entry name" value="D-THREONATE 4-PHOSPHATE DEHYDROGENASE"/>
    <property type="match status" value="1"/>
</dbReference>
<dbReference type="PANTHER" id="PTHR30004">
    <property type="entry name" value="4-HYDROXYTHREONINE-4-PHOSPHATE DEHYDROGENASE"/>
    <property type="match status" value="1"/>
</dbReference>
<organism evidence="4 5">
    <name type="scientific">Salibacter halophilus</name>
    <dbReference type="NCBI Taxonomy" id="1803916"/>
    <lineage>
        <taxon>Bacteria</taxon>
        <taxon>Pseudomonadati</taxon>
        <taxon>Bacteroidota</taxon>
        <taxon>Flavobacteriia</taxon>
        <taxon>Flavobacteriales</taxon>
        <taxon>Salibacteraceae</taxon>
        <taxon>Salibacter</taxon>
    </lineage>
</organism>
<sequence length="349" mass="38358">MPTKKSKLKIGISCGDINGIGLEVALKALADSRMLDMCIPVIYGSVKAATFYKNRVDMKDLVFNITDSAENLNKRKINFVNCYKDEVRVEFGESTREAGDLAFRSLKAATEDLAATNIDVLVTAPINKDNIQSKDFDFPGHTEFLANYANEENPLMLLVHENFRVGVVTGHIPLKEVPEKISKELILKKLEIMNKSLIQDFSCTKPKIAVLGLNPHAGDNGLLGDEENKVIKPAVDQAMDNDIYAFGPFPADGFFGSGMHHKYDGVLAMYHDQGLVPFKTVSFGGGVNFTAGLPIVRTSPDHGTAYDIAGKGVADESSFRAAIYEATDIYNSRKRYREAASNPLQPQKM</sequence>
<evidence type="ECO:0000256" key="2">
    <source>
        <dbReference type="ARBA" id="ARBA00023002"/>
    </source>
</evidence>
<keyword evidence="3" id="KW-0520">NAD</keyword>
<dbReference type="AlphaFoldDB" id="A0A6N6M5C9"/>
<proteinExistence type="predicted"/>
<dbReference type="RefSeq" id="WP_151169185.1">
    <property type="nucleotide sequence ID" value="NZ_WACR01000009.1"/>
</dbReference>
<dbReference type="EC" id="1.1.1.262" evidence="4"/>
<dbReference type="Proteomes" id="UP000435357">
    <property type="component" value="Unassembled WGS sequence"/>
</dbReference>
<dbReference type="NCBIfam" id="TIGR00557">
    <property type="entry name" value="pdxA"/>
    <property type="match status" value="1"/>
</dbReference>
<dbReference type="GO" id="GO:0050570">
    <property type="term" value="F:4-hydroxythreonine-4-phosphate dehydrogenase activity"/>
    <property type="evidence" value="ECO:0007669"/>
    <property type="project" value="UniProtKB-EC"/>
</dbReference>
<gene>
    <name evidence="4" type="primary">pdxA</name>
    <name evidence="4" type="ORF">F3059_10965</name>
</gene>
<protein>
    <submittedName>
        <fullName evidence="4">4-hydroxythreonine-4-phosphate dehydrogenase PdxA</fullName>
        <ecNumber evidence="4">1.1.1.262</ecNumber>
    </submittedName>
</protein>
<dbReference type="GO" id="GO:0051287">
    <property type="term" value="F:NAD binding"/>
    <property type="evidence" value="ECO:0007669"/>
    <property type="project" value="InterPro"/>
</dbReference>
<comment type="caution">
    <text evidence="4">The sequence shown here is derived from an EMBL/GenBank/DDBJ whole genome shotgun (WGS) entry which is preliminary data.</text>
</comment>
<keyword evidence="5" id="KW-1185">Reference proteome</keyword>
<dbReference type="Pfam" id="PF04166">
    <property type="entry name" value="PdxA"/>
    <property type="match status" value="1"/>
</dbReference>
<keyword evidence="1" id="KW-0479">Metal-binding</keyword>
<dbReference type="EMBL" id="WACR01000009">
    <property type="protein sequence ID" value="KAB1063160.1"/>
    <property type="molecule type" value="Genomic_DNA"/>
</dbReference>
<reference evidence="4 5" key="1">
    <citation type="submission" date="2019-09" db="EMBL/GenBank/DDBJ databases">
        <title>Genomes of Cryomorphaceae.</title>
        <authorList>
            <person name="Bowman J.P."/>
        </authorList>
    </citation>
    <scope>NUCLEOTIDE SEQUENCE [LARGE SCALE GENOMIC DNA]</scope>
    <source>
        <strain evidence="4 5">KCTC 52047</strain>
    </source>
</reference>
<evidence type="ECO:0000256" key="1">
    <source>
        <dbReference type="ARBA" id="ARBA00022723"/>
    </source>
</evidence>
<accession>A0A6N6M5C9</accession>
<dbReference type="Gene3D" id="3.40.718.10">
    <property type="entry name" value="Isopropylmalate Dehydrogenase"/>
    <property type="match status" value="1"/>
</dbReference>
<dbReference type="GO" id="GO:0046872">
    <property type="term" value="F:metal ion binding"/>
    <property type="evidence" value="ECO:0007669"/>
    <property type="project" value="UniProtKB-KW"/>
</dbReference>
<dbReference type="OrthoDB" id="9801783at2"/>
<evidence type="ECO:0000313" key="4">
    <source>
        <dbReference type="EMBL" id="KAB1063160.1"/>
    </source>
</evidence>